<dbReference type="InterPro" id="IPR036236">
    <property type="entry name" value="Znf_C2H2_sf"/>
</dbReference>
<feature type="compositionally biased region" description="Basic and acidic residues" evidence="16">
    <location>
        <begin position="782"/>
        <end position="792"/>
    </location>
</feature>
<dbReference type="AlphaFoldDB" id="A0AAF0XPL9"/>
<evidence type="ECO:0000256" key="8">
    <source>
        <dbReference type="ARBA" id="ARBA00023002"/>
    </source>
</evidence>
<evidence type="ECO:0000256" key="14">
    <source>
        <dbReference type="ARBA" id="ARBA00051751"/>
    </source>
</evidence>
<dbReference type="GO" id="GO:0008270">
    <property type="term" value="F:zinc ion binding"/>
    <property type="evidence" value="ECO:0007669"/>
    <property type="project" value="UniProtKB-KW"/>
</dbReference>
<dbReference type="PROSITE" id="PS51184">
    <property type="entry name" value="JMJC"/>
    <property type="match status" value="1"/>
</dbReference>
<dbReference type="GO" id="GO:2000028">
    <property type="term" value="P:regulation of photoperiodism, flowering"/>
    <property type="evidence" value="ECO:0007669"/>
    <property type="project" value="UniProtKB-ARBA"/>
</dbReference>
<feature type="domain" description="C2H2-type" evidence="17">
    <location>
        <begin position="908"/>
        <end position="937"/>
    </location>
</feature>
<dbReference type="PROSITE" id="PS50157">
    <property type="entry name" value="ZINC_FINGER_C2H2_2"/>
    <property type="match status" value="3"/>
</dbReference>
<dbReference type="Pfam" id="PF02373">
    <property type="entry name" value="JmjC"/>
    <property type="match status" value="1"/>
</dbReference>
<proteinExistence type="inferred from homology"/>
<keyword evidence="9" id="KW-0408">Iron</keyword>
<dbReference type="FunFam" id="3.30.160.60:FF:000747">
    <property type="entry name" value="Probable lysine-specific demethylase ELF6"/>
    <property type="match status" value="1"/>
</dbReference>
<evidence type="ECO:0000256" key="6">
    <source>
        <dbReference type="ARBA" id="ARBA00022853"/>
    </source>
</evidence>
<dbReference type="Gene3D" id="2.60.120.650">
    <property type="entry name" value="Cupin"/>
    <property type="match status" value="1"/>
</dbReference>
<keyword evidence="5" id="KW-0862">Zinc</keyword>
<comment type="similarity">
    <text evidence="1">Belongs to the JHDM3 histone demethylase family.</text>
</comment>
<evidence type="ECO:0000256" key="10">
    <source>
        <dbReference type="ARBA" id="ARBA00023015"/>
    </source>
</evidence>
<evidence type="ECO:0000256" key="5">
    <source>
        <dbReference type="ARBA" id="ARBA00022833"/>
    </source>
</evidence>
<evidence type="ECO:0000256" key="12">
    <source>
        <dbReference type="ARBA" id="ARBA00023242"/>
    </source>
</evidence>
<evidence type="ECO:0000256" key="9">
    <source>
        <dbReference type="ARBA" id="ARBA00023004"/>
    </source>
</evidence>
<dbReference type="Pfam" id="PF02375">
    <property type="entry name" value="JmjN"/>
    <property type="match status" value="1"/>
</dbReference>
<feature type="compositionally biased region" description="Low complexity" evidence="16">
    <location>
        <begin position="836"/>
        <end position="847"/>
    </location>
</feature>
<dbReference type="EMBL" id="CP093349">
    <property type="protein sequence ID" value="WOH10614.1"/>
    <property type="molecule type" value="Genomic_DNA"/>
</dbReference>
<dbReference type="Pfam" id="PF00096">
    <property type="entry name" value="zf-C2H2"/>
    <property type="match status" value="1"/>
</dbReference>
<feature type="region of interest" description="Disordered" evidence="16">
    <location>
        <begin position="777"/>
        <end position="847"/>
    </location>
</feature>
<gene>
    <name evidence="20" type="ORF">DCAR_0730083</name>
</gene>
<evidence type="ECO:0000256" key="16">
    <source>
        <dbReference type="SAM" id="MobiDB-lite"/>
    </source>
</evidence>
<evidence type="ECO:0000256" key="4">
    <source>
        <dbReference type="ARBA" id="ARBA00022771"/>
    </source>
</evidence>
<dbReference type="SUPFAM" id="SSF51197">
    <property type="entry name" value="Clavaminate synthase-like"/>
    <property type="match status" value="1"/>
</dbReference>
<dbReference type="PANTHER" id="PTHR10694">
    <property type="entry name" value="LYSINE-SPECIFIC DEMETHYLASE"/>
    <property type="match status" value="1"/>
</dbReference>
<feature type="domain" description="JmjC" evidence="19">
    <location>
        <begin position="173"/>
        <end position="369"/>
    </location>
</feature>
<dbReference type="GO" id="GO:0071558">
    <property type="term" value="F:histone H3K27me2/H3K27me3 demethylase activity"/>
    <property type="evidence" value="ECO:0007669"/>
    <property type="project" value="UniProtKB-ARBA"/>
</dbReference>
<evidence type="ECO:0000256" key="15">
    <source>
        <dbReference type="PROSITE-ProRule" id="PRU00042"/>
    </source>
</evidence>
<evidence type="ECO:0000313" key="21">
    <source>
        <dbReference type="Proteomes" id="UP000077755"/>
    </source>
</evidence>
<dbReference type="GO" id="GO:0034647">
    <property type="term" value="F:histone H3K4me/H3K4me2/H3K4me3 demethylase activity"/>
    <property type="evidence" value="ECO:0007669"/>
    <property type="project" value="TreeGrafter"/>
</dbReference>
<comment type="catalytic activity">
    <reaction evidence="13">
        <text>N(6),N(6)-dimethyl-L-lysyl(27)-[histone H3] + 2-oxoglutarate + O2 = N(6)-methyl-L-lysyl(27)-[histone H3] + formaldehyde + succinate + CO2</text>
        <dbReference type="Rhea" id="RHEA:60232"/>
        <dbReference type="Rhea" id="RHEA-COMP:15539"/>
        <dbReference type="Rhea" id="RHEA-COMP:15544"/>
        <dbReference type="ChEBI" id="CHEBI:15379"/>
        <dbReference type="ChEBI" id="CHEBI:16526"/>
        <dbReference type="ChEBI" id="CHEBI:16810"/>
        <dbReference type="ChEBI" id="CHEBI:16842"/>
        <dbReference type="ChEBI" id="CHEBI:30031"/>
        <dbReference type="ChEBI" id="CHEBI:61929"/>
        <dbReference type="ChEBI" id="CHEBI:61976"/>
    </reaction>
    <physiologicalReaction direction="left-to-right" evidence="13">
        <dbReference type="Rhea" id="RHEA:60233"/>
    </physiologicalReaction>
</comment>
<dbReference type="InterPro" id="IPR003347">
    <property type="entry name" value="JmjC_dom"/>
</dbReference>
<evidence type="ECO:0000256" key="1">
    <source>
        <dbReference type="ARBA" id="ARBA00009711"/>
    </source>
</evidence>
<keyword evidence="10" id="KW-0805">Transcription regulation</keyword>
<evidence type="ECO:0000313" key="20">
    <source>
        <dbReference type="EMBL" id="WOH10614.1"/>
    </source>
</evidence>
<dbReference type="GO" id="GO:0000785">
    <property type="term" value="C:chromatin"/>
    <property type="evidence" value="ECO:0007669"/>
    <property type="project" value="TreeGrafter"/>
</dbReference>
<dbReference type="InterPro" id="IPR003349">
    <property type="entry name" value="JmjN"/>
</dbReference>
<dbReference type="PANTHER" id="PTHR10694:SF38">
    <property type="entry name" value="LYSINE-SPECIFIC DEMETHYLASE REF6"/>
    <property type="match status" value="1"/>
</dbReference>
<comment type="catalytic activity">
    <reaction evidence="14">
        <text>N(6),N(6),N(6)-trimethyl-L-lysyl(27)-[histone H3] + 2-oxoglutarate + O2 = N(6),N(6)-dimethyl-L-lysyl(27)-[histone H3] + formaldehyde + succinate + CO2</text>
        <dbReference type="Rhea" id="RHEA:60228"/>
        <dbReference type="Rhea" id="RHEA-COMP:15535"/>
        <dbReference type="Rhea" id="RHEA-COMP:15539"/>
        <dbReference type="ChEBI" id="CHEBI:15379"/>
        <dbReference type="ChEBI" id="CHEBI:16526"/>
        <dbReference type="ChEBI" id="CHEBI:16810"/>
        <dbReference type="ChEBI" id="CHEBI:16842"/>
        <dbReference type="ChEBI" id="CHEBI:30031"/>
        <dbReference type="ChEBI" id="CHEBI:61961"/>
        <dbReference type="ChEBI" id="CHEBI:61976"/>
    </reaction>
    <physiologicalReaction direction="left-to-right" evidence="14">
        <dbReference type="Rhea" id="RHEA:60229"/>
    </physiologicalReaction>
</comment>
<sequence>MARIRGRAGYKPRPCNKTEVLQWLKTLPLAPEFRPTLEEFEDPIAYIHKIEKEACVYGICKIIPPVSLPLMKSTFFQLNKSLVACSATPEGELRPTFTTRVQQVGSCPEKGHPVIKSVRESGKSYTVEEFEAKAKCFEKDYFKKSSIDKGALGPLEIESLYWNASADKPFEVEYANDMHISAFVELEKRRGGDGLSDDLNVGDTDWNLRGAARSRRCLLKFVKDDIPGVTSPMVYIGMLFSWFAWHVEDHDLHSLNYMHTGNRKTWYGVPQHAAAAFEDVIRNHGYNGEMNPILCYATLGQKTTVLSPELIVNAGIPCCRLVQNPGEFVVTFPRAYHSGFSHGFNCAEASKIATPEWLRFAREAEMRRAAINSPPLISHIQLLYDLALSFSSRGPASMETRSSGLEEKKKGEGERLVKELFLQDVKHDISLLHSLGKGSAAILFPRDFIVGNFPELRDGNNIPLYNKHINYSCTTTSQNLNINGFVQCEWLPYAGLFPCLACGVLCFACAAIIKPGEVDVHNLMLADFGNIGGSGVASDIAASNWWFRSAGSAKNAVLDSGLGPMGASCSSRPPKDISSLALIALNYEDASDSETEAREFSPVSDLAEDSFPSHVFCLQHAFEVKQKLDALGGMHMLLLCHPDYPKFLAEAKLVADELGAEQISSDISFRTATEEDKERIKSAVDSEGSNLSFSANPIPKLKRKGMDDLEPAQRSKFPRVEESTEATDQEQVRVSENLPKPPEPFVVPGNLYRTTDLASGSRKDKCIIQYKRTYKNKSKVKPIQEETPHDQGTDILEGGPSTRLRPRKLNQPPKDPKHVSHKVVAKDELKTSSNRGKSASGIQASAGSSSKKAEAKYSCEVCMMNVGSKKELGLHEKNICSVKGCGKKFASHKYLIHHQKVHREDRPLQCTWEGCTKTFKWAWARTEHIRVHTGDRPYTCAETGCGKTFRFVSDFSRHRRKTGHSG</sequence>
<dbReference type="InterPro" id="IPR013087">
    <property type="entry name" value="Znf_C2H2_type"/>
</dbReference>
<dbReference type="SUPFAM" id="SSF57667">
    <property type="entry name" value="beta-beta-alpha zinc fingers"/>
    <property type="match status" value="2"/>
</dbReference>
<dbReference type="SMART" id="SM00355">
    <property type="entry name" value="ZnF_C2H2"/>
    <property type="match status" value="3"/>
</dbReference>
<dbReference type="PROSITE" id="PS00028">
    <property type="entry name" value="ZINC_FINGER_C2H2_1"/>
    <property type="match status" value="3"/>
</dbReference>
<dbReference type="Proteomes" id="UP000077755">
    <property type="component" value="Chromosome 7"/>
</dbReference>
<evidence type="ECO:0000256" key="13">
    <source>
        <dbReference type="ARBA" id="ARBA00050682"/>
    </source>
</evidence>
<keyword evidence="2" id="KW-0479">Metal-binding</keyword>
<feature type="domain" description="JmjN" evidence="18">
    <location>
        <begin position="30"/>
        <end position="71"/>
    </location>
</feature>
<evidence type="ECO:0000256" key="3">
    <source>
        <dbReference type="ARBA" id="ARBA00022737"/>
    </source>
</evidence>
<accession>A0AAF0XPL9</accession>
<dbReference type="GO" id="GO:0005634">
    <property type="term" value="C:nucleus"/>
    <property type="evidence" value="ECO:0007669"/>
    <property type="project" value="TreeGrafter"/>
</dbReference>
<dbReference type="GO" id="GO:0010628">
    <property type="term" value="P:positive regulation of gene expression"/>
    <property type="evidence" value="ECO:0007669"/>
    <property type="project" value="UniProtKB-ARBA"/>
</dbReference>
<keyword evidence="11" id="KW-0804">Transcription</keyword>
<evidence type="ECO:0000259" key="17">
    <source>
        <dbReference type="PROSITE" id="PS50157"/>
    </source>
</evidence>
<keyword evidence="7" id="KW-0223">Dioxygenase</keyword>
<evidence type="ECO:0000259" key="19">
    <source>
        <dbReference type="PROSITE" id="PS51184"/>
    </source>
</evidence>
<keyword evidence="12" id="KW-0539">Nucleus</keyword>
<name>A0AAF0XPL9_DAUCS</name>
<keyword evidence="4 15" id="KW-0863">Zinc-finger</keyword>
<evidence type="ECO:0000256" key="7">
    <source>
        <dbReference type="ARBA" id="ARBA00022964"/>
    </source>
</evidence>
<dbReference type="SMART" id="SM00558">
    <property type="entry name" value="JmjC"/>
    <property type="match status" value="1"/>
</dbReference>
<protein>
    <recommendedName>
        <fullName evidence="22">Lysine-specific demethylase REF6</fullName>
    </recommendedName>
</protein>
<dbReference type="GO" id="GO:0040029">
    <property type="term" value="P:epigenetic regulation of gene expression"/>
    <property type="evidence" value="ECO:0007669"/>
    <property type="project" value="UniProtKB-ARBA"/>
</dbReference>
<keyword evidence="6" id="KW-0156">Chromatin regulator</keyword>
<keyword evidence="8" id="KW-0560">Oxidoreductase</keyword>
<reference evidence="20" key="1">
    <citation type="journal article" date="2016" name="Nat. Genet.">
        <title>A high-quality carrot genome assembly provides new insights into carotenoid accumulation and asterid genome evolution.</title>
        <authorList>
            <person name="Iorizzo M."/>
            <person name="Ellison S."/>
            <person name="Senalik D."/>
            <person name="Zeng P."/>
            <person name="Satapoomin P."/>
            <person name="Huang J."/>
            <person name="Bowman M."/>
            <person name="Iovene M."/>
            <person name="Sanseverino W."/>
            <person name="Cavagnaro P."/>
            <person name="Yildiz M."/>
            <person name="Macko-Podgorni A."/>
            <person name="Moranska E."/>
            <person name="Grzebelus E."/>
            <person name="Grzebelus D."/>
            <person name="Ashrafi H."/>
            <person name="Zheng Z."/>
            <person name="Cheng S."/>
            <person name="Spooner D."/>
            <person name="Van Deynze A."/>
            <person name="Simon P."/>
        </authorList>
    </citation>
    <scope>NUCLEOTIDE SEQUENCE</scope>
    <source>
        <tissue evidence="20">Leaf</tissue>
    </source>
</reference>
<feature type="compositionally biased region" description="Basic and acidic residues" evidence="16">
    <location>
        <begin position="704"/>
        <end position="722"/>
    </location>
</feature>
<keyword evidence="21" id="KW-1185">Reference proteome</keyword>
<evidence type="ECO:0000256" key="2">
    <source>
        <dbReference type="ARBA" id="ARBA00022723"/>
    </source>
</evidence>
<dbReference type="GO" id="GO:0048580">
    <property type="term" value="P:regulation of post-embryonic development"/>
    <property type="evidence" value="ECO:0007669"/>
    <property type="project" value="UniProtKB-ARBA"/>
</dbReference>
<evidence type="ECO:0000259" key="18">
    <source>
        <dbReference type="PROSITE" id="PS51183"/>
    </source>
</evidence>
<dbReference type="PROSITE" id="PS51183">
    <property type="entry name" value="JMJN"/>
    <property type="match status" value="1"/>
</dbReference>
<feature type="region of interest" description="Disordered" evidence="16">
    <location>
        <begin position="682"/>
        <end position="751"/>
    </location>
</feature>
<keyword evidence="3" id="KW-0677">Repeat</keyword>
<feature type="compositionally biased region" description="Basic and acidic residues" evidence="16">
    <location>
        <begin position="814"/>
        <end position="830"/>
    </location>
</feature>
<evidence type="ECO:0008006" key="22">
    <source>
        <dbReference type="Google" id="ProtNLM"/>
    </source>
</evidence>
<feature type="domain" description="C2H2-type" evidence="17">
    <location>
        <begin position="878"/>
        <end position="907"/>
    </location>
</feature>
<dbReference type="SMART" id="SM00545">
    <property type="entry name" value="JmjN"/>
    <property type="match status" value="1"/>
</dbReference>
<dbReference type="Gene3D" id="3.30.160.60">
    <property type="entry name" value="Classic Zinc Finger"/>
    <property type="match status" value="1"/>
</dbReference>
<organism evidence="20 21">
    <name type="scientific">Daucus carota subsp. sativus</name>
    <name type="common">Carrot</name>
    <dbReference type="NCBI Taxonomy" id="79200"/>
    <lineage>
        <taxon>Eukaryota</taxon>
        <taxon>Viridiplantae</taxon>
        <taxon>Streptophyta</taxon>
        <taxon>Embryophyta</taxon>
        <taxon>Tracheophyta</taxon>
        <taxon>Spermatophyta</taxon>
        <taxon>Magnoliopsida</taxon>
        <taxon>eudicotyledons</taxon>
        <taxon>Gunneridae</taxon>
        <taxon>Pentapetalae</taxon>
        <taxon>asterids</taxon>
        <taxon>campanulids</taxon>
        <taxon>Apiales</taxon>
        <taxon>Apiaceae</taxon>
        <taxon>Apioideae</taxon>
        <taxon>Scandiceae</taxon>
        <taxon>Daucinae</taxon>
        <taxon>Daucus</taxon>
        <taxon>Daucus sect. Daucus</taxon>
    </lineage>
</organism>
<evidence type="ECO:0000256" key="11">
    <source>
        <dbReference type="ARBA" id="ARBA00023163"/>
    </source>
</evidence>
<dbReference type="GO" id="GO:0009741">
    <property type="term" value="P:response to brassinosteroid"/>
    <property type="evidence" value="ECO:0007669"/>
    <property type="project" value="UniProtKB-ARBA"/>
</dbReference>
<dbReference type="GO" id="GO:0009826">
    <property type="term" value="P:unidimensional cell growth"/>
    <property type="evidence" value="ECO:0007669"/>
    <property type="project" value="UniProtKB-ARBA"/>
</dbReference>
<feature type="domain" description="C2H2-type" evidence="17">
    <location>
        <begin position="938"/>
        <end position="966"/>
    </location>
</feature>
<reference evidence="20" key="2">
    <citation type="submission" date="2022-03" db="EMBL/GenBank/DDBJ databases">
        <title>Draft title - Genomic analysis of global carrot germplasm unveils the trajectory of domestication and the origin of high carotenoid orange carrot.</title>
        <authorList>
            <person name="Iorizzo M."/>
            <person name="Ellison S."/>
            <person name="Senalik D."/>
            <person name="Macko-Podgorni A."/>
            <person name="Grzebelus D."/>
            <person name="Bostan H."/>
            <person name="Rolling W."/>
            <person name="Curaba J."/>
            <person name="Simon P."/>
        </authorList>
    </citation>
    <scope>NUCLEOTIDE SEQUENCE</scope>
    <source>
        <tissue evidence="20">Leaf</tissue>
    </source>
</reference>